<evidence type="ECO:0000313" key="3">
    <source>
        <dbReference type="EMBL" id="MBO8482678.1"/>
    </source>
</evidence>
<evidence type="ECO:0000259" key="2">
    <source>
        <dbReference type="Pfam" id="PF19904"/>
    </source>
</evidence>
<sequence length="392" mass="45323">MAGTSDDLDLRLNYDGLRRKYRQLRLEQLDSTDIEYLYVRSEIMREQGRGEEMLPELLQKCASGETDTHQKAILNYIAANIYKHAGDSLKVVQHYATSAINDLITPVNDYLALKELATMLYKAGDIERAYSYITRSVHDIIAAHSKLNMQSAMEILPVITSAYEAQLKGKHTQLVSLLIWMSLLVVLLIWLTGTVFRERSRTYKKNELLEQANIKLEEYNRLLLESNDIKEAYLSKYMDMCSTYIEAIENYRSHLRKTAKTGGFEKIMENLKSANYTNAILHDFYAEFDATFLKLFPDFAVRLNEMLQPDKRLKDPTSEGMLTTELRVMALIRLGINDSAKIAHFLRRSLSTIYNYRVKIRNAAIDDREDFDSRVMRISSPPNKTRKRPEAT</sequence>
<accession>A0A940IHH0</accession>
<evidence type="ECO:0000256" key="1">
    <source>
        <dbReference type="SAM" id="Phobius"/>
    </source>
</evidence>
<dbReference type="InterPro" id="IPR045957">
    <property type="entry name" value="DUF6377"/>
</dbReference>
<name>A0A940IHH0_9BACT</name>
<reference evidence="3" key="2">
    <citation type="journal article" date="2021" name="PeerJ">
        <title>Extensive microbial diversity within the chicken gut microbiome revealed by metagenomics and culture.</title>
        <authorList>
            <person name="Gilroy R."/>
            <person name="Ravi A."/>
            <person name="Getino M."/>
            <person name="Pursley I."/>
            <person name="Horton D.L."/>
            <person name="Alikhan N.F."/>
            <person name="Baker D."/>
            <person name="Gharbi K."/>
            <person name="Hall N."/>
            <person name="Watson M."/>
            <person name="Adriaenssens E.M."/>
            <person name="Foster-Nyarko E."/>
            <person name="Jarju S."/>
            <person name="Secka A."/>
            <person name="Antonio M."/>
            <person name="Oren A."/>
            <person name="Chaudhuri R.R."/>
            <person name="La Ragione R."/>
            <person name="Hildebrand F."/>
            <person name="Pallen M.J."/>
        </authorList>
    </citation>
    <scope>NUCLEOTIDE SEQUENCE</scope>
    <source>
        <strain evidence="3">G3-8215</strain>
    </source>
</reference>
<reference evidence="3" key="1">
    <citation type="submission" date="2020-10" db="EMBL/GenBank/DDBJ databases">
        <authorList>
            <person name="Gilroy R."/>
        </authorList>
    </citation>
    <scope>NUCLEOTIDE SEQUENCE</scope>
    <source>
        <strain evidence="3">G3-8215</strain>
    </source>
</reference>
<gene>
    <name evidence="3" type="ORF">IAB75_00945</name>
</gene>
<organism evidence="3 4">
    <name type="scientific">Candidatus Cryptobacteroides avicola</name>
    <dbReference type="NCBI Taxonomy" id="2840757"/>
    <lineage>
        <taxon>Bacteria</taxon>
        <taxon>Pseudomonadati</taxon>
        <taxon>Bacteroidota</taxon>
        <taxon>Bacteroidia</taxon>
        <taxon>Bacteroidales</taxon>
        <taxon>Candidatus Cryptobacteroides</taxon>
    </lineage>
</organism>
<dbReference type="AlphaFoldDB" id="A0A940IHH0"/>
<dbReference type="Proteomes" id="UP000725002">
    <property type="component" value="Unassembled WGS sequence"/>
</dbReference>
<keyword evidence="1" id="KW-0812">Transmembrane</keyword>
<evidence type="ECO:0000313" key="4">
    <source>
        <dbReference type="Proteomes" id="UP000725002"/>
    </source>
</evidence>
<proteinExistence type="predicted"/>
<dbReference type="Pfam" id="PF19904">
    <property type="entry name" value="DUF6377"/>
    <property type="match status" value="1"/>
</dbReference>
<feature type="domain" description="DUF6377" evidence="2">
    <location>
        <begin position="102"/>
        <end position="343"/>
    </location>
</feature>
<feature type="transmembrane region" description="Helical" evidence="1">
    <location>
        <begin position="177"/>
        <end position="196"/>
    </location>
</feature>
<protein>
    <recommendedName>
        <fullName evidence="2">DUF6377 domain-containing protein</fullName>
    </recommendedName>
</protein>
<dbReference type="EMBL" id="JADILV010000006">
    <property type="protein sequence ID" value="MBO8482678.1"/>
    <property type="molecule type" value="Genomic_DNA"/>
</dbReference>
<comment type="caution">
    <text evidence="3">The sequence shown here is derived from an EMBL/GenBank/DDBJ whole genome shotgun (WGS) entry which is preliminary data.</text>
</comment>
<keyword evidence="1" id="KW-1133">Transmembrane helix</keyword>
<keyword evidence="1" id="KW-0472">Membrane</keyword>